<name>A0ABR7A467_9BURK</name>
<keyword evidence="6" id="KW-1185">Reference proteome</keyword>
<evidence type="ECO:0000259" key="4">
    <source>
        <dbReference type="Pfam" id="PF13505"/>
    </source>
</evidence>
<evidence type="ECO:0000256" key="2">
    <source>
        <dbReference type="ARBA" id="ARBA00022729"/>
    </source>
</evidence>
<evidence type="ECO:0000313" key="6">
    <source>
        <dbReference type="Proteomes" id="UP000654304"/>
    </source>
</evidence>
<protein>
    <submittedName>
        <fullName evidence="5">Outer membrane beta-barrel protein</fullName>
    </submittedName>
</protein>
<feature type="signal peptide" evidence="3">
    <location>
        <begin position="1"/>
        <end position="26"/>
    </location>
</feature>
<dbReference type="InterPro" id="IPR027385">
    <property type="entry name" value="Beta-barrel_OMP"/>
</dbReference>
<dbReference type="Pfam" id="PF13505">
    <property type="entry name" value="OMP_b-brl"/>
    <property type="match status" value="1"/>
</dbReference>
<dbReference type="InterPro" id="IPR011250">
    <property type="entry name" value="OMP/PagP_B-barrel"/>
</dbReference>
<sequence length="190" mass="20066">MRPIPSFSLQLLFTLSLSLLSTGVAAQSYVGIAAGKMSASLKCKNSCQTSATNLKLTGGVDLGSNWSLESQLNIASTMKGAFERINANAESSISHKGIDLAALYRWRLNDKFAVFSRTGLAFTSSEVKNSNAASASTTRYSALKPVIGAGLVYAITPLTYLRGDLDIRQARSDGSNTNITGLSVGIQSAF</sequence>
<dbReference type="Gene3D" id="2.40.160.20">
    <property type="match status" value="1"/>
</dbReference>
<dbReference type="Proteomes" id="UP000654304">
    <property type="component" value="Unassembled WGS sequence"/>
</dbReference>
<gene>
    <name evidence="5" type="ORF">H8K43_07600</name>
</gene>
<keyword evidence="2 3" id="KW-0732">Signal</keyword>
<feature type="chain" id="PRO_5045164290" evidence="3">
    <location>
        <begin position="27"/>
        <end position="190"/>
    </location>
</feature>
<accession>A0ABR7A467</accession>
<feature type="domain" description="Outer membrane protein beta-barrel" evidence="4">
    <location>
        <begin position="14"/>
        <end position="186"/>
    </location>
</feature>
<evidence type="ECO:0000256" key="3">
    <source>
        <dbReference type="SAM" id="SignalP"/>
    </source>
</evidence>
<evidence type="ECO:0000313" key="5">
    <source>
        <dbReference type="EMBL" id="MBC3931528.1"/>
    </source>
</evidence>
<evidence type="ECO:0000256" key="1">
    <source>
        <dbReference type="ARBA" id="ARBA00004442"/>
    </source>
</evidence>
<comment type="subcellular location">
    <subcellularLocation>
        <location evidence="1">Cell outer membrane</location>
    </subcellularLocation>
</comment>
<dbReference type="SUPFAM" id="SSF56925">
    <property type="entry name" value="OMPA-like"/>
    <property type="match status" value="1"/>
</dbReference>
<comment type="caution">
    <text evidence="5">The sequence shown here is derived from an EMBL/GenBank/DDBJ whole genome shotgun (WGS) entry which is preliminary data.</text>
</comment>
<proteinExistence type="predicted"/>
<dbReference type="RefSeq" id="WP_186903265.1">
    <property type="nucleotide sequence ID" value="NZ_JACOGD010000003.1"/>
</dbReference>
<organism evidence="5 6">
    <name type="scientific">Undibacterium curvum</name>
    <dbReference type="NCBI Taxonomy" id="2762294"/>
    <lineage>
        <taxon>Bacteria</taxon>
        <taxon>Pseudomonadati</taxon>
        <taxon>Pseudomonadota</taxon>
        <taxon>Betaproteobacteria</taxon>
        <taxon>Burkholderiales</taxon>
        <taxon>Oxalobacteraceae</taxon>
        <taxon>Undibacterium</taxon>
    </lineage>
</organism>
<dbReference type="EMBL" id="JACOGD010000003">
    <property type="protein sequence ID" value="MBC3931528.1"/>
    <property type="molecule type" value="Genomic_DNA"/>
</dbReference>
<reference evidence="5 6" key="1">
    <citation type="submission" date="2020-08" db="EMBL/GenBank/DDBJ databases">
        <title>Novel species isolated from subtropical streams in China.</title>
        <authorList>
            <person name="Lu H."/>
        </authorList>
    </citation>
    <scope>NUCLEOTIDE SEQUENCE [LARGE SCALE GENOMIC DNA]</scope>
    <source>
        <strain evidence="5 6">CY22W</strain>
    </source>
</reference>